<dbReference type="RefSeq" id="WP_150578567.1">
    <property type="nucleotide sequence ID" value="NZ_CABVGX010000001.1"/>
</dbReference>
<dbReference type="Proteomes" id="UP000325607">
    <property type="component" value="Unassembled WGS sequence"/>
</dbReference>
<reference evidence="1 2" key="1">
    <citation type="submission" date="2019-09" db="EMBL/GenBank/DDBJ databases">
        <authorList>
            <person name="Chandra G."/>
            <person name="Truman W A."/>
        </authorList>
    </citation>
    <scope>NUCLEOTIDE SEQUENCE [LARGE SCALE GENOMIC DNA]</scope>
    <source>
        <strain evidence="1">PS645</strain>
    </source>
</reference>
<dbReference type="AlphaFoldDB" id="A0A5E6NYN1"/>
<sequence>MPTEKASRPRDERLVTVPMWIIEAVRAEVRLEIHVWSEMARHVEESLARGEQVLPCDVKLPPATVFLKGTKVSTLMLGIQQRLDFPAHARTFENL</sequence>
<protein>
    <submittedName>
        <fullName evidence="1">Uncharacterized protein</fullName>
    </submittedName>
</protein>
<dbReference type="OrthoDB" id="6964159at2"/>
<dbReference type="EMBL" id="CABVGX010000001">
    <property type="protein sequence ID" value="VVM36023.1"/>
    <property type="molecule type" value="Genomic_DNA"/>
</dbReference>
<accession>A0A5E6NYN1</accession>
<gene>
    <name evidence="1" type="ORF">PS645_00026</name>
</gene>
<evidence type="ECO:0000313" key="2">
    <source>
        <dbReference type="Proteomes" id="UP000325607"/>
    </source>
</evidence>
<proteinExistence type="predicted"/>
<evidence type="ECO:0000313" key="1">
    <source>
        <dbReference type="EMBL" id="VVM36023.1"/>
    </source>
</evidence>
<organism evidence="1 2">
    <name type="scientific">Pseudomonas fluorescens</name>
    <dbReference type="NCBI Taxonomy" id="294"/>
    <lineage>
        <taxon>Bacteria</taxon>
        <taxon>Pseudomonadati</taxon>
        <taxon>Pseudomonadota</taxon>
        <taxon>Gammaproteobacteria</taxon>
        <taxon>Pseudomonadales</taxon>
        <taxon>Pseudomonadaceae</taxon>
        <taxon>Pseudomonas</taxon>
    </lineage>
</organism>
<name>A0A5E6NYN1_PSEFL</name>